<dbReference type="InterPro" id="IPR013342">
    <property type="entry name" value="Mandelate_racemase_C"/>
</dbReference>
<dbReference type="GO" id="GO:0009063">
    <property type="term" value="P:amino acid catabolic process"/>
    <property type="evidence" value="ECO:0007669"/>
    <property type="project" value="InterPro"/>
</dbReference>
<comment type="caution">
    <text evidence="5">The sequence shown here is derived from an EMBL/GenBank/DDBJ whole genome shotgun (WGS) entry which is preliminary data.</text>
</comment>
<dbReference type="PROSITE" id="PS00908">
    <property type="entry name" value="MR_MLE_1"/>
    <property type="match status" value="1"/>
</dbReference>
<dbReference type="PATRIC" id="fig|1237149.3.peg.832"/>
<dbReference type="InterPro" id="IPR029065">
    <property type="entry name" value="Enolase_C-like"/>
</dbReference>
<evidence type="ECO:0000313" key="5">
    <source>
        <dbReference type="EMBL" id="ELR73117.1"/>
    </source>
</evidence>
<keyword evidence="2" id="KW-0479">Metal-binding</keyword>
<evidence type="ECO:0000256" key="2">
    <source>
        <dbReference type="ARBA" id="ARBA00022723"/>
    </source>
</evidence>
<accession>L8K0Y1</accession>
<dbReference type="SMART" id="SM00922">
    <property type="entry name" value="MR_MLE"/>
    <property type="match status" value="1"/>
</dbReference>
<organism evidence="5 6">
    <name type="scientific">Fulvivirga imtechensis AK7</name>
    <dbReference type="NCBI Taxonomy" id="1237149"/>
    <lineage>
        <taxon>Bacteria</taxon>
        <taxon>Pseudomonadati</taxon>
        <taxon>Bacteroidota</taxon>
        <taxon>Cytophagia</taxon>
        <taxon>Cytophagales</taxon>
        <taxon>Fulvivirgaceae</taxon>
        <taxon>Fulvivirga</taxon>
    </lineage>
</organism>
<dbReference type="SFLD" id="SFLDS00001">
    <property type="entry name" value="Enolase"/>
    <property type="match status" value="1"/>
</dbReference>
<dbReference type="OrthoDB" id="9796450at2"/>
<dbReference type="PANTHER" id="PTHR13794:SF58">
    <property type="entry name" value="MITOCHONDRIAL ENOLASE SUPERFAMILY MEMBER 1"/>
    <property type="match status" value="1"/>
</dbReference>
<evidence type="ECO:0000256" key="1">
    <source>
        <dbReference type="ARBA" id="ARBA00001946"/>
    </source>
</evidence>
<keyword evidence="6" id="KW-1185">Reference proteome</keyword>
<evidence type="ECO:0000313" key="6">
    <source>
        <dbReference type="Proteomes" id="UP000011135"/>
    </source>
</evidence>
<dbReference type="Pfam" id="PF02746">
    <property type="entry name" value="MR_MLE_N"/>
    <property type="match status" value="1"/>
</dbReference>
<feature type="domain" description="Mandelate racemase/muconate lactonizing enzyme C-terminal" evidence="4">
    <location>
        <begin position="153"/>
        <end position="249"/>
    </location>
</feature>
<sequence length="374" mass="40972">MGFSLATTEIAETIQIGGLTVTTCSVPTDGPESDGTLTWNCTTIVLVEIEAGGQYGLGYTYASEATATYIVKELQKHVVGKNIFHIPAIIAGLKAGIRNQGMSGIAMMAISAIDIALWDLKAKIFGQPLFRLLGARSEGMPLYGSGGFTNYSTEQLQGQLASWEEKGMKAVKMKIGREPKKDPERVKVARTALCSKTDLYVDANGAYNVKEALSMAEKFAGQQVTWFEEPVSSDNLEGLRYLRDRAPASIQIAAGEYGYIPQYFQHMIFPRAIDVLQADATRCGGISGFLDIGTTCATLEIPFSSHCAPLAHLHAALALPEFYIAEYFHDHTRIEKIFFESAATIEKGYMFPDEQSPGLGIELKHKDIEKYKLR</sequence>
<dbReference type="InterPro" id="IPR046945">
    <property type="entry name" value="RHMD-like"/>
</dbReference>
<dbReference type="Proteomes" id="UP000011135">
    <property type="component" value="Unassembled WGS sequence"/>
</dbReference>
<dbReference type="STRING" id="1237149.C900_05752"/>
<keyword evidence="3" id="KW-0460">Magnesium</keyword>
<dbReference type="RefSeq" id="WP_009578287.1">
    <property type="nucleotide sequence ID" value="NZ_AMZN01000009.1"/>
</dbReference>
<reference evidence="5 6" key="1">
    <citation type="submission" date="2012-12" db="EMBL/GenBank/DDBJ databases">
        <title>Genome assembly of Fulvivirga imtechensis AK7.</title>
        <authorList>
            <person name="Nupur N."/>
            <person name="Khatri I."/>
            <person name="Kumar R."/>
            <person name="Subramanian S."/>
            <person name="Pinnaka A."/>
        </authorList>
    </citation>
    <scope>NUCLEOTIDE SEQUENCE [LARGE SCALE GENOMIC DNA]</scope>
    <source>
        <strain evidence="5 6">AK7</strain>
    </source>
</reference>
<dbReference type="InterPro" id="IPR036849">
    <property type="entry name" value="Enolase-like_C_sf"/>
</dbReference>
<dbReference type="eggNOG" id="COG4948">
    <property type="taxonomic scope" value="Bacteria"/>
</dbReference>
<proteinExistence type="predicted"/>
<dbReference type="GO" id="GO:0000287">
    <property type="term" value="F:magnesium ion binding"/>
    <property type="evidence" value="ECO:0007669"/>
    <property type="project" value="TreeGrafter"/>
</dbReference>
<dbReference type="InterPro" id="IPR018110">
    <property type="entry name" value="Mandel_Rmase/mucon_lact_enz_CS"/>
</dbReference>
<dbReference type="SUPFAM" id="SSF51604">
    <property type="entry name" value="Enolase C-terminal domain-like"/>
    <property type="match status" value="1"/>
</dbReference>
<protein>
    <submittedName>
        <fullName evidence="5">Mandelate racemase</fullName>
    </submittedName>
</protein>
<dbReference type="PANTHER" id="PTHR13794">
    <property type="entry name" value="ENOLASE SUPERFAMILY, MANDELATE RACEMASE"/>
    <property type="match status" value="1"/>
</dbReference>
<dbReference type="AlphaFoldDB" id="L8K0Y1"/>
<dbReference type="InterPro" id="IPR013341">
    <property type="entry name" value="Mandelate_racemase_N_dom"/>
</dbReference>
<name>L8K0Y1_9BACT</name>
<dbReference type="SUPFAM" id="SSF54826">
    <property type="entry name" value="Enolase N-terminal domain-like"/>
    <property type="match status" value="1"/>
</dbReference>
<dbReference type="EMBL" id="AMZN01000009">
    <property type="protein sequence ID" value="ELR73117.1"/>
    <property type="molecule type" value="Genomic_DNA"/>
</dbReference>
<dbReference type="GO" id="GO:0016052">
    <property type="term" value="P:carbohydrate catabolic process"/>
    <property type="evidence" value="ECO:0007669"/>
    <property type="project" value="TreeGrafter"/>
</dbReference>
<dbReference type="Pfam" id="PF13378">
    <property type="entry name" value="MR_MLE_C"/>
    <property type="match status" value="1"/>
</dbReference>
<evidence type="ECO:0000256" key="3">
    <source>
        <dbReference type="ARBA" id="ARBA00022842"/>
    </source>
</evidence>
<dbReference type="Gene3D" id="3.30.390.10">
    <property type="entry name" value="Enolase-like, N-terminal domain"/>
    <property type="match status" value="1"/>
</dbReference>
<dbReference type="InterPro" id="IPR029017">
    <property type="entry name" value="Enolase-like_N"/>
</dbReference>
<dbReference type="GO" id="GO:0016836">
    <property type="term" value="F:hydro-lyase activity"/>
    <property type="evidence" value="ECO:0007669"/>
    <property type="project" value="TreeGrafter"/>
</dbReference>
<gene>
    <name evidence="5" type="ORF">C900_05752</name>
</gene>
<dbReference type="GO" id="GO:0016854">
    <property type="term" value="F:racemase and epimerase activity"/>
    <property type="evidence" value="ECO:0007669"/>
    <property type="project" value="UniProtKB-ARBA"/>
</dbReference>
<dbReference type="Gene3D" id="3.20.20.120">
    <property type="entry name" value="Enolase-like C-terminal domain"/>
    <property type="match status" value="1"/>
</dbReference>
<evidence type="ECO:0000259" key="4">
    <source>
        <dbReference type="SMART" id="SM00922"/>
    </source>
</evidence>
<dbReference type="SFLD" id="SFLDG00179">
    <property type="entry name" value="mandelate_racemase"/>
    <property type="match status" value="1"/>
</dbReference>
<comment type="cofactor">
    <cofactor evidence="1">
        <name>Mg(2+)</name>
        <dbReference type="ChEBI" id="CHEBI:18420"/>
    </cofactor>
</comment>